<evidence type="ECO:0000256" key="13">
    <source>
        <dbReference type="ARBA" id="ARBA00023136"/>
    </source>
</evidence>
<dbReference type="InterPro" id="IPR003856">
    <property type="entry name" value="LPS_length_determ_N"/>
</dbReference>
<dbReference type="SUPFAM" id="SSF52540">
    <property type="entry name" value="P-loop containing nucleoside triphosphate hydrolases"/>
    <property type="match status" value="1"/>
</dbReference>
<dbReference type="Gene3D" id="3.40.50.300">
    <property type="entry name" value="P-loop containing nucleotide triphosphate hydrolases"/>
    <property type="match status" value="1"/>
</dbReference>
<dbReference type="GO" id="GO:0005524">
    <property type="term" value="F:ATP binding"/>
    <property type="evidence" value="ECO:0007669"/>
    <property type="project" value="UniProtKB-KW"/>
</dbReference>
<dbReference type="EMBL" id="WVTD01000020">
    <property type="protein sequence ID" value="MYL99809.1"/>
    <property type="molecule type" value="Genomic_DNA"/>
</dbReference>
<dbReference type="NCBIfam" id="TIGR01007">
    <property type="entry name" value="eps_fam"/>
    <property type="match status" value="1"/>
</dbReference>
<dbReference type="GO" id="GO:0005886">
    <property type="term" value="C:plasma membrane"/>
    <property type="evidence" value="ECO:0007669"/>
    <property type="project" value="UniProtKB-SubCell"/>
</dbReference>
<evidence type="ECO:0000259" key="18">
    <source>
        <dbReference type="Pfam" id="PF13614"/>
    </source>
</evidence>
<keyword evidence="9" id="KW-0547">Nucleotide-binding</keyword>
<dbReference type="PANTHER" id="PTHR32309">
    <property type="entry name" value="TYROSINE-PROTEIN KINASE"/>
    <property type="match status" value="1"/>
</dbReference>
<evidence type="ECO:0000256" key="8">
    <source>
        <dbReference type="ARBA" id="ARBA00022692"/>
    </source>
</evidence>
<feature type="domain" description="Tyrosine-protein kinase G-rich" evidence="19">
    <location>
        <begin position="400"/>
        <end position="472"/>
    </location>
</feature>
<reference evidence="20 21" key="1">
    <citation type="submission" date="2019-12" db="EMBL/GenBank/DDBJ databases">
        <authorList>
            <person name="Feng G."/>
            <person name="Zhu H."/>
        </authorList>
    </citation>
    <scope>NUCLEOTIDE SEQUENCE [LARGE SCALE GENOMIC DNA]</scope>
    <source>
        <strain evidence="20 21">FGD1</strain>
    </source>
</reference>
<evidence type="ECO:0000256" key="3">
    <source>
        <dbReference type="ARBA" id="ARBA00008883"/>
    </source>
</evidence>
<dbReference type="InterPro" id="IPR005702">
    <property type="entry name" value="Wzc-like_C"/>
</dbReference>
<keyword evidence="11" id="KW-0067">ATP-binding</keyword>
<keyword evidence="14" id="KW-0829">Tyrosine-protein kinase</keyword>
<accession>A0A7X4GLG9</accession>
<name>A0A7X4GLG9_9SPHN</name>
<evidence type="ECO:0000256" key="16">
    <source>
        <dbReference type="SAM" id="Phobius"/>
    </source>
</evidence>
<keyword evidence="21" id="KW-1185">Reference proteome</keyword>
<evidence type="ECO:0000256" key="10">
    <source>
        <dbReference type="ARBA" id="ARBA00022777"/>
    </source>
</evidence>
<dbReference type="PANTHER" id="PTHR32309:SF13">
    <property type="entry name" value="FERRIC ENTEROBACTIN TRANSPORT PROTEIN FEPE"/>
    <property type="match status" value="1"/>
</dbReference>
<keyword evidence="7 20" id="KW-0808">Transferase</keyword>
<evidence type="ECO:0000313" key="21">
    <source>
        <dbReference type="Proteomes" id="UP000465810"/>
    </source>
</evidence>
<evidence type="ECO:0000256" key="14">
    <source>
        <dbReference type="ARBA" id="ARBA00023137"/>
    </source>
</evidence>
<dbReference type="EC" id="2.7.10.2" evidence="4"/>
<keyword evidence="5" id="KW-1003">Cell membrane</keyword>
<dbReference type="Pfam" id="PF13807">
    <property type="entry name" value="GNVR"/>
    <property type="match status" value="1"/>
</dbReference>
<dbReference type="InterPro" id="IPR032807">
    <property type="entry name" value="GNVR"/>
</dbReference>
<evidence type="ECO:0000259" key="17">
    <source>
        <dbReference type="Pfam" id="PF02706"/>
    </source>
</evidence>
<evidence type="ECO:0000256" key="15">
    <source>
        <dbReference type="ARBA" id="ARBA00051245"/>
    </source>
</evidence>
<evidence type="ECO:0000256" key="5">
    <source>
        <dbReference type="ARBA" id="ARBA00022475"/>
    </source>
</evidence>
<keyword evidence="13 16" id="KW-0472">Membrane</keyword>
<comment type="similarity">
    <text evidence="2">Belongs to the CpsD/CapB family.</text>
</comment>
<evidence type="ECO:0000256" key="2">
    <source>
        <dbReference type="ARBA" id="ARBA00007316"/>
    </source>
</evidence>
<dbReference type="Pfam" id="PF13614">
    <property type="entry name" value="AAA_31"/>
    <property type="match status" value="1"/>
</dbReference>
<sequence length="731" mass="78186">MADTITDFSNPLRRSVLQDPTAGQADANDAFSLDLTAFWLLIKRNIKVLIAAVLVALLLAIVATLLTTRVYEATSTIRFEPNEAQTIQIGTQGASIGAGSSFDRQAQTQNDLVESRSMAKLVYDHARLNRNPAFLEAIGFGNSALDGGERPSPQMIEARAIDFLGSHITAESETGTELTKIRFKSSSPQLAAVLANAYADAAVQQDLQHKFDSSSYARVFLTKQLKLARDRLEQSEMALNAYIAQHGLIAVQTSAEGQGGATTVISNLANSATTANEATNQRIAAQQAWEAAQNVPLMSVPQVIAAPTVQGMRAQLAAARAKLQQDRATYGDAHPAVTMDQEIVASLNTAMQAAAKEVMNGLRTQYETAQRQEQALLGRVSDLKGDAVNEGRLGVRSGILKRDVETNRSLYDALLQRQKEVSASAGINKSSVSVVDKAMVPAKPISPNLWLNLAVGLFAGLFAGLLIVLIKSQIDQRLRSPTDFSDATGLPVLGIIPKLGDGMTVAEELANPRSALSEAYFSTRTHIALSRPGGLPKTLLVTSSRESEGKSSTTYALARSIAKMGARVLIIDADLRRPSAHVFHAQVTNKLGLSELLTRNAELEAVVRHTGVDNLDIIPSGTIPPSPTELLAHSAFDAVLALAASRYDVVLVDGPPILGMADALLLASKVEAVVFVAEAERVTRSSVRHALSRLATAKPDVLGVIIGKFDAGEANEYYYYSSSYSYSSDKA</sequence>
<dbReference type="AlphaFoldDB" id="A0A7X4GLG9"/>
<comment type="catalytic activity">
    <reaction evidence="15">
        <text>L-tyrosyl-[protein] + ATP = O-phospho-L-tyrosyl-[protein] + ADP + H(+)</text>
        <dbReference type="Rhea" id="RHEA:10596"/>
        <dbReference type="Rhea" id="RHEA-COMP:10136"/>
        <dbReference type="Rhea" id="RHEA-COMP:20101"/>
        <dbReference type="ChEBI" id="CHEBI:15378"/>
        <dbReference type="ChEBI" id="CHEBI:30616"/>
        <dbReference type="ChEBI" id="CHEBI:46858"/>
        <dbReference type="ChEBI" id="CHEBI:61978"/>
        <dbReference type="ChEBI" id="CHEBI:456216"/>
        <dbReference type="EC" id="2.7.10.2"/>
    </reaction>
</comment>
<evidence type="ECO:0000256" key="7">
    <source>
        <dbReference type="ARBA" id="ARBA00022679"/>
    </source>
</evidence>
<feature type="transmembrane region" description="Helical" evidence="16">
    <location>
        <begin position="449"/>
        <end position="470"/>
    </location>
</feature>
<protein>
    <recommendedName>
        <fullName evidence="4">non-specific protein-tyrosine kinase</fullName>
        <ecNumber evidence="4">2.7.10.2</ecNumber>
    </recommendedName>
</protein>
<feature type="domain" description="AAA" evidence="18">
    <location>
        <begin position="549"/>
        <end position="669"/>
    </location>
</feature>
<keyword evidence="8 16" id="KW-0812">Transmembrane</keyword>
<comment type="similarity">
    <text evidence="3">Belongs to the etk/wzc family.</text>
</comment>
<dbReference type="GO" id="GO:0004715">
    <property type="term" value="F:non-membrane spanning protein tyrosine kinase activity"/>
    <property type="evidence" value="ECO:0007669"/>
    <property type="project" value="UniProtKB-EC"/>
</dbReference>
<evidence type="ECO:0000256" key="4">
    <source>
        <dbReference type="ARBA" id="ARBA00011903"/>
    </source>
</evidence>
<dbReference type="InterPro" id="IPR050445">
    <property type="entry name" value="Bact_polysacc_biosynth/exp"/>
</dbReference>
<proteinExistence type="inferred from homology"/>
<dbReference type="RefSeq" id="WP_160987232.1">
    <property type="nucleotide sequence ID" value="NZ_WVTD01000020.1"/>
</dbReference>
<comment type="subcellular location">
    <subcellularLocation>
        <location evidence="1">Cell inner membrane</location>
        <topology evidence="1">Multi-pass membrane protein</topology>
    </subcellularLocation>
</comment>
<dbReference type="Pfam" id="PF02706">
    <property type="entry name" value="Wzz"/>
    <property type="match status" value="1"/>
</dbReference>
<organism evidence="20 21">
    <name type="scientific">Novosphingobium silvae</name>
    <dbReference type="NCBI Taxonomy" id="2692619"/>
    <lineage>
        <taxon>Bacteria</taxon>
        <taxon>Pseudomonadati</taxon>
        <taxon>Pseudomonadota</taxon>
        <taxon>Alphaproteobacteria</taxon>
        <taxon>Sphingomonadales</taxon>
        <taxon>Sphingomonadaceae</taxon>
        <taxon>Novosphingobium</taxon>
    </lineage>
</organism>
<evidence type="ECO:0000256" key="12">
    <source>
        <dbReference type="ARBA" id="ARBA00022989"/>
    </source>
</evidence>
<evidence type="ECO:0000256" key="11">
    <source>
        <dbReference type="ARBA" id="ARBA00022840"/>
    </source>
</evidence>
<feature type="transmembrane region" description="Helical" evidence="16">
    <location>
        <begin position="48"/>
        <end position="71"/>
    </location>
</feature>
<comment type="caution">
    <text evidence="20">The sequence shown here is derived from an EMBL/GenBank/DDBJ whole genome shotgun (WGS) entry which is preliminary data.</text>
</comment>
<dbReference type="InterPro" id="IPR025669">
    <property type="entry name" value="AAA_dom"/>
</dbReference>
<dbReference type="InterPro" id="IPR027417">
    <property type="entry name" value="P-loop_NTPase"/>
</dbReference>
<evidence type="ECO:0000256" key="9">
    <source>
        <dbReference type="ARBA" id="ARBA00022741"/>
    </source>
</evidence>
<keyword evidence="10 20" id="KW-0418">Kinase</keyword>
<gene>
    <name evidence="20" type="ORF">GR702_18785</name>
</gene>
<dbReference type="CDD" id="cd05387">
    <property type="entry name" value="BY-kinase"/>
    <property type="match status" value="1"/>
</dbReference>
<feature type="domain" description="Polysaccharide chain length determinant N-terminal" evidence="17">
    <location>
        <begin position="33"/>
        <end position="122"/>
    </location>
</feature>
<evidence type="ECO:0000256" key="1">
    <source>
        <dbReference type="ARBA" id="ARBA00004429"/>
    </source>
</evidence>
<evidence type="ECO:0000256" key="6">
    <source>
        <dbReference type="ARBA" id="ARBA00022519"/>
    </source>
</evidence>
<evidence type="ECO:0000259" key="19">
    <source>
        <dbReference type="Pfam" id="PF13807"/>
    </source>
</evidence>
<keyword evidence="6" id="KW-0997">Cell inner membrane</keyword>
<keyword evidence="12 16" id="KW-1133">Transmembrane helix</keyword>
<evidence type="ECO:0000313" key="20">
    <source>
        <dbReference type="EMBL" id="MYL99809.1"/>
    </source>
</evidence>
<dbReference type="Proteomes" id="UP000465810">
    <property type="component" value="Unassembled WGS sequence"/>
</dbReference>